<dbReference type="NCBIfam" id="TIGR00278">
    <property type="entry name" value="membrane protein insertion efficiency factor YidD"/>
    <property type="match status" value="1"/>
</dbReference>
<dbReference type="AlphaFoldDB" id="A0A562V125"/>
<dbReference type="SMART" id="SM01234">
    <property type="entry name" value="Haemolytic"/>
    <property type="match status" value="1"/>
</dbReference>
<dbReference type="Pfam" id="PF01809">
    <property type="entry name" value="YidD"/>
    <property type="match status" value="1"/>
</dbReference>
<dbReference type="HAMAP" id="MF_00386">
    <property type="entry name" value="UPF0161_YidD"/>
    <property type="match status" value="1"/>
</dbReference>
<keyword evidence="3" id="KW-1185">Reference proteome</keyword>
<proteinExistence type="inferred from homology"/>
<name>A0A562V125_9ACTN</name>
<sequence length="78" mass="8723">MTPTARILTWPIVAYRRWISPALPDRCRFHPTCSAYAVEALQTHGAARGAWLTLKRLGRCQPFHPGGFDPVPTAPDRP</sequence>
<comment type="similarity">
    <text evidence="1">Belongs to the UPF0161 family.</text>
</comment>
<keyword evidence="1" id="KW-0472">Membrane</keyword>
<dbReference type="EMBL" id="VLLL01000006">
    <property type="protein sequence ID" value="TWJ11513.1"/>
    <property type="molecule type" value="Genomic_DNA"/>
</dbReference>
<comment type="subcellular location">
    <subcellularLocation>
        <location evidence="1">Cell membrane</location>
        <topology evidence="1">Peripheral membrane protein</topology>
        <orientation evidence="1">Cytoplasmic side</orientation>
    </subcellularLocation>
</comment>
<dbReference type="PANTHER" id="PTHR33383:SF1">
    <property type="entry name" value="MEMBRANE PROTEIN INSERTION EFFICIENCY FACTOR-RELATED"/>
    <property type="match status" value="1"/>
</dbReference>
<comment type="caution">
    <text evidence="2">The sequence shown here is derived from an EMBL/GenBank/DDBJ whole genome shotgun (WGS) entry which is preliminary data.</text>
</comment>
<gene>
    <name evidence="2" type="ORF">LX16_2236</name>
</gene>
<organism evidence="2 3">
    <name type="scientific">Stackebrandtia albiflava</name>
    <dbReference type="NCBI Taxonomy" id="406432"/>
    <lineage>
        <taxon>Bacteria</taxon>
        <taxon>Bacillati</taxon>
        <taxon>Actinomycetota</taxon>
        <taxon>Actinomycetes</taxon>
        <taxon>Glycomycetales</taxon>
        <taxon>Glycomycetaceae</taxon>
        <taxon>Stackebrandtia</taxon>
    </lineage>
</organism>
<dbReference type="GO" id="GO:0005886">
    <property type="term" value="C:plasma membrane"/>
    <property type="evidence" value="ECO:0007669"/>
    <property type="project" value="UniProtKB-SubCell"/>
</dbReference>
<dbReference type="PANTHER" id="PTHR33383">
    <property type="entry name" value="MEMBRANE PROTEIN INSERTION EFFICIENCY FACTOR-RELATED"/>
    <property type="match status" value="1"/>
</dbReference>
<dbReference type="Proteomes" id="UP000321617">
    <property type="component" value="Unassembled WGS sequence"/>
</dbReference>
<keyword evidence="1" id="KW-1003">Cell membrane</keyword>
<reference evidence="2 3" key="1">
    <citation type="journal article" date="2013" name="Stand. Genomic Sci.">
        <title>Genomic Encyclopedia of Type Strains, Phase I: The one thousand microbial genomes (KMG-I) project.</title>
        <authorList>
            <person name="Kyrpides N.C."/>
            <person name="Woyke T."/>
            <person name="Eisen J.A."/>
            <person name="Garrity G."/>
            <person name="Lilburn T.G."/>
            <person name="Beck B.J."/>
            <person name="Whitman W.B."/>
            <person name="Hugenholtz P."/>
            <person name="Klenk H.P."/>
        </authorList>
    </citation>
    <scope>NUCLEOTIDE SEQUENCE [LARGE SCALE GENOMIC DNA]</scope>
    <source>
        <strain evidence="2 3">DSM 45044</strain>
    </source>
</reference>
<dbReference type="InterPro" id="IPR002696">
    <property type="entry name" value="Membr_insert_effic_factor_YidD"/>
</dbReference>
<accession>A0A562V125</accession>
<protein>
    <recommendedName>
        <fullName evidence="1">Putative membrane protein insertion efficiency factor</fullName>
    </recommendedName>
</protein>
<dbReference type="RefSeq" id="WP_211354452.1">
    <property type="nucleotide sequence ID" value="NZ_BAABIJ010000002.1"/>
</dbReference>
<evidence type="ECO:0000313" key="3">
    <source>
        <dbReference type="Proteomes" id="UP000321617"/>
    </source>
</evidence>
<evidence type="ECO:0000313" key="2">
    <source>
        <dbReference type="EMBL" id="TWJ11513.1"/>
    </source>
</evidence>
<comment type="function">
    <text evidence="1">Could be involved in insertion of integral membrane proteins into the membrane.</text>
</comment>
<evidence type="ECO:0000256" key="1">
    <source>
        <dbReference type="HAMAP-Rule" id="MF_00386"/>
    </source>
</evidence>